<feature type="compositionally biased region" description="Low complexity" evidence="6">
    <location>
        <begin position="7"/>
        <end position="19"/>
    </location>
</feature>
<organism evidence="7 8">
    <name type="scientific">Spodoptera exigua</name>
    <name type="common">Beet armyworm</name>
    <name type="synonym">Noctua fulgens</name>
    <dbReference type="NCBI Taxonomy" id="7107"/>
    <lineage>
        <taxon>Eukaryota</taxon>
        <taxon>Metazoa</taxon>
        <taxon>Ecdysozoa</taxon>
        <taxon>Arthropoda</taxon>
        <taxon>Hexapoda</taxon>
        <taxon>Insecta</taxon>
        <taxon>Pterygota</taxon>
        <taxon>Neoptera</taxon>
        <taxon>Endopterygota</taxon>
        <taxon>Lepidoptera</taxon>
        <taxon>Glossata</taxon>
        <taxon>Ditrysia</taxon>
        <taxon>Noctuoidea</taxon>
        <taxon>Noctuidae</taxon>
        <taxon>Amphipyrinae</taxon>
        <taxon>Spodoptera</taxon>
    </lineage>
</organism>
<accession>A0A835KZL5</accession>
<dbReference type="InterPro" id="IPR001680">
    <property type="entry name" value="WD40_rpt"/>
</dbReference>
<reference evidence="7" key="1">
    <citation type="submission" date="2020-08" db="EMBL/GenBank/DDBJ databases">
        <title>Spodoptera exigua strain:BAW_Kor-Di-RS1 Genome sequencing and assembly.</title>
        <authorList>
            <person name="Kim J."/>
            <person name="Nam H.Y."/>
            <person name="Kwon M."/>
            <person name="Choi J.H."/>
            <person name="Cho S.R."/>
            <person name="Kim G.-H."/>
        </authorList>
    </citation>
    <scope>NUCLEOTIDE SEQUENCE</scope>
    <source>
        <strain evidence="7">BAW_Kor-Di-RS1</strain>
        <tissue evidence="7">Whole-body</tissue>
    </source>
</reference>
<dbReference type="EMBL" id="JACKWZ010000379">
    <property type="protein sequence ID" value="KAF9408495.1"/>
    <property type="molecule type" value="Genomic_DNA"/>
</dbReference>
<evidence type="ECO:0000313" key="8">
    <source>
        <dbReference type="Proteomes" id="UP000648187"/>
    </source>
</evidence>
<dbReference type="PANTHER" id="PTHR13720:SF13">
    <property type="entry name" value="CILIA- AND FLAGELLA-ASSOCIATED PROTEIN 251"/>
    <property type="match status" value="1"/>
</dbReference>
<comment type="caution">
    <text evidence="7">The sequence shown here is derived from an EMBL/GenBank/DDBJ whole genome shotgun (WGS) entry which is preliminary data.</text>
</comment>
<evidence type="ECO:0000256" key="1">
    <source>
        <dbReference type="ARBA" id="ARBA00004138"/>
    </source>
</evidence>
<dbReference type="Proteomes" id="UP000648187">
    <property type="component" value="Unassembled WGS sequence"/>
</dbReference>
<dbReference type="PANTHER" id="PTHR13720">
    <property type="entry name" value="WD-40 REPEAT PROTEIN"/>
    <property type="match status" value="1"/>
</dbReference>
<dbReference type="SUPFAM" id="SSF47473">
    <property type="entry name" value="EF-hand"/>
    <property type="match status" value="1"/>
</dbReference>
<dbReference type="Gene3D" id="1.10.238.10">
    <property type="entry name" value="EF-hand"/>
    <property type="match status" value="1"/>
</dbReference>
<evidence type="ECO:0000256" key="4">
    <source>
        <dbReference type="ARBA" id="ARBA00023273"/>
    </source>
</evidence>
<dbReference type="SUPFAM" id="SSF50978">
    <property type="entry name" value="WD40 repeat-like"/>
    <property type="match status" value="1"/>
</dbReference>
<dbReference type="InterPro" id="IPR011992">
    <property type="entry name" value="EF-hand-dom_pair"/>
</dbReference>
<protein>
    <recommendedName>
        <fullName evidence="5">Cilia- and flagella-associated protein 251</fullName>
    </recommendedName>
</protein>
<evidence type="ECO:0000256" key="2">
    <source>
        <dbReference type="ARBA" id="ARBA00022574"/>
    </source>
</evidence>
<gene>
    <name evidence="7" type="ORF">HW555_011852</name>
</gene>
<dbReference type="Gene3D" id="2.130.10.10">
    <property type="entry name" value="YVTN repeat-like/Quinoprotein amine dehydrogenase"/>
    <property type="match status" value="2"/>
</dbReference>
<evidence type="ECO:0000313" key="7">
    <source>
        <dbReference type="EMBL" id="KAF9408495.1"/>
    </source>
</evidence>
<keyword evidence="4" id="KW-0966">Cell projection</keyword>
<feature type="region of interest" description="Disordered" evidence="6">
    <location>
        <begin position="1"/>
        <end position="21"/>
    </location>
</feature>
<name>A0A835KZL5_SPOEX</name>
<dbReference type="InterPro" id="IPR036322">
    <property type="entry name" value="WD40_repeat_dom_sf"/>
</dbReference>
<keyword evidence="2" id="KW-0853">WD repeat</keyword>
<keyword evidence="3" id="KW-0677">Repeat</keyword>
<dbReference type="AlphaFoldDB" id="A0A835KZL5"/>
<keyword evidence="8" id="KW-1185">Reference proteome</keyword>
<evidence type="ECO:0000256" key="6">
    <source>
        <dbReference type="SAM" id="MobiDB-lite"/>
    </source>
</evidence>
<dbReference type="InterPro" id="IPR050630">
    <property type="entry name" value="WD_repeat_EMAP"/>
</dbReference>
<dbReference type="SMART" id="SM00320">
    <property type="entry name" value="WD40"/>
    <property type="match status" value="5"/>
</dbReference>
<dbReference type="InterPro" id="IPR015943">
    <property type="entry name" value="WD40/YVTN_repeat-like_dom_sf"/>
</dbReference>
<proteinExistence type="predicted"/>
<dbReference type="GO" id="GO:0031514">
    <property type="term" value="C:motile cilium"/>
    <property type="evidence" value="ECO:0007669"/>
    <property type="project" value="TreeGrafter"/>
</dbReference>
<evidence type="ECO:0000256" key="3">
    <source>
        <dbReference type="ARBA" id="ARBA00022737"/>
    </source>
</evidence>
<evidence type="ECO:0000256" key="5">
    <source>
        <dbReference type="ARBA" id="ARBA00040994"/>
    </source>
</evidence>
<comment type="subcellular location">
    <subcellularLocation>
        <location evidence="1">Cell projection</location>
        <location evidence="1">Cilium</location>
    </subcellularLocation>
</comment>
<sequence length="1045" mass="119401">MSQPHFPRSSNSMPRLSSSVPRLPNSMAKMSFSDNDAGDMFKQYHSLSQHFFDKFQGQTGSTPIIQKPAPFKMRWINGFNHRVGVINLNDKGSTILFYSASNCGVIYNWSTHHMWLLQGHRHMITCIAADDNGRWLVTADSGSENVLIIWDVKDLFPQKTFFSPHGSAKIAKVALSGDAKYLLSLAYSAEKTSLYFWIWSHGQDFPHAIYETTTIPRDSIIVMGFNPSKSEQFLMMTRTNILIGVSKKVVVVERGISRETNRWEIIVKSMDAVNPEYGKLMCYTFVKGTSQILLGTTRGAVLVYGYTIEYKANLEPMNIDNLRYIKMLKLNKKLIHVIKNIDGVIVTGNSCGEIHFYDEQLKLLYWVHGFTVDRVKALSFNISPRSSIILDPKCNKICPCWEKVEVDKDPDTGEVKQKLIKMRLPSDATVDGKPFLVRDFIITTYNQGVGFVDFVTEKYTTILDHNRSLIMTISVHPEKSLICLGYKNGRVELFDFCRHKLIKRLNLRHTFTVVIPPNEDSINCNFAITVPELSVTCLKYSPSGLHLACGLNTGQLLFLDPSTIDIRTPTPFSDTKSDIMFICFSQDSITLATADAFRTVCVYKYNCETFKWVFIGKHRSHYRDITALVFVPSNTNGGEYKLLSFGLDRSMVEYDIANSKQEYLEIASLDRVEQSGVPLAAIPWPTPAELNPEEYRTDLPMILMANDEFKYKIVNYATTMTLSTVLGPRYDHPVSKMQLVSHKKGEETKKYLLFSCREVIGLQKLPLDGNPWKHVGLLGHPIKITEMCFREDLGILFTIGAKDTTFTQWLAHFKSVETTTKCGGSDLDPYYCLVEDGRPGWLFQEIRDLFYYIQILCQGTFSPARRQVKDYIPIDSLPDLMRALGFFPSEYEVENLLIEAKYKVYLHTPVTEIDFEEFVKLYLNHRPVFGEDFKRLRLAFRTFANIGKDGFSIKRNDFIEILTTNGEYFSRELCWYLLTILAGHSIEDRALISEDDFSFLPEKINFSDFLTEIIGIQEMENVSDSYSGMESMISIHTITSYESND</sequence>
<dbReference type="Pfam" id="PF00400">
    <property type="entry name" value="WD40"/>
    <property type="match status" value="1"/>
</dbReference>